<dbReference type="RefSeq" id="WP_109824413.1">
    <property type="nucleotide sequence ID" value="NZ_QGKL01000039.1"/>
</dbReference>
<reference evidence="2 3" key="1">
    <citation type="submission" date="2018-05" db="EMBL/GenBank/DDBJ databases">
        <title>Leucothrix arctica sp. nov., isolated from Arctic seawater.</title>
        <authorList>
            <person name="Choi A."/>
            <person name="Baek K."/>
        </authorList>
    </citation>
    <scope>NUCLEOTIDE SEQUENCE [LARGE SCALE GENOMIC DNA]</scope>
    <source>
        <strain evidence="2 3">IMCC9719</strain>
    </source>
</reference>
<dbReference type="SUPFAM" id="SSF55486">
    <property type="entry name" value="Metalloproteases ('zincins'), catalytic domain"/>
    <property type="match status" value="1"/>
</dbReference>
<dbReference type="GO" id="GO:0006508">
    <property type="term" value="P:proteolysis"/>
    <property type="evidence" value="ECO:0007669"/>
    <property type="project" value="InterPro"/>
</dbReference>
<dbReference type="OrthoDB" id="733404at2"/>
<evidence type="ECO:0000259" key="1">
    <source>
        <dbReference type="SMART" id="SM00235"/>
    </source>
</evidence>
<dbReference type="InterPro" id="IPR006026">
    <property type="entry name" value="Peptidase_Metallo"/>
</dbReference>
<keyword evidence="3" id="KW-1185">Reference proteome</keyword>
<dbReference type="AlphaFoldDB" id="A0A317C8C6"/>
<comment type="caution">
    <text evidence="2">The sequence shown here is derived from an EMBL/GenBank/DDBJ whole genome shotgun (WGS) entry which is preliminary data.</text>
</comment>
<protein>
    <recommendedName>
        <fullName evidence="1">Peptidase metallopeptidase domain-containing protein</fullName>
    </recommendedName>
</protein>
<dbReference type="Pfam" id="PF01400">
    <property type="entry name" value="Astacin"/>
    <property type="match status" value="1"/>
</dbReference>
<gene>
    <name evidence="2" type="ORF">DKT75_15695</name>
</gene>
<accession>A0A317C8C6</accession>
<dbReference type="Gene3D" id="3.40.390.10">
    <property type="entry name" value="Collagenase (Catalytic Domain)"/>
    <property type="match status" value="1"/>
</dbReference>
<dbReference type="GO" id="GO:0004222">
    <property type="term" value="F:metalloendopeptidase activity"/>
    <property type="evidence" value="ECO:0007669"/>
    <property type="project" value="InterPro"/>
</dbReference>
<dbReference type="SMART" id="SM00235">
    <property type="entry name" value="ZnMc"/>
    <property type="match status" value="1"/>
</dbReference>
<sequence>MSTNLLCCLKEPYARQKELDKLAEFDPFRSFAIFALDQIWMKGSEITYHFFDESSDYGYLESDTDQKNKVSWVGVEAEKELVRKAFNVWNSVGIDLDFVEVTDRKQAKIRIGFMKGDGSWSAVGTDCLLYKHADTRTMNFGWRISGDPDLALHEIGHALGMHHAHQNKNAGIEWNEEAVIKEFSGKPNYWSEEDIRNNILAPLAPAKYSASNWDKDSCMQYHLNAGLIKEPTEYMTKALLPKGGLSDLDKEWLKKIYGPEEQAQNASAIEVLKSEKLQMNNGDQKNFPIEVNETREYSIQLSGKSDAVMVLFEETSSGWQQIAASNDSGTDANALIQQTLHADKRYNLRIQLYWEGSAGETIVTLW</sequence>
<feature type="domain" description="Peptidase metallopeptidase" evidence="1">
    <location>
        <begin position="36"/>
        <end position="205"/>
    </location>
</feature>
<organism evidence="2 3">
    <name type="scientific">Leucothrix arctica</name>
    <dbReference type="NCBI Taxonomy" id="1481894"/>
    <lineage>
        <taxon>Bacteria</taxon>
        <taxon>Pseudomonadati</taxon>
        <taxon>Pseudomonadota</taxon>
        <taxon>Gammaproteobacteria</taxon>
        <taxon>Thiotrichales</taxon>
        <taxon>Thiotrichaceae</taxon>
        <taxon>Leucothrix</taxon>
    </lineage>
</organism>
<dbReference type="GO" id="GO:0008270">
    <property type="term" value="F:zinc ion binding"/>
    <property type="evidence" value="ECO:0007669"/>
    <property type="project" value="InterPro"/>
</dbReference>
<name>A0A317C8C6_9GAMM</name>
<proteinExistence type="predicted"/>
<dbReference type="InterPro" id="IPR001506">
    <property type="entry name" value="Peptidase_M12A"/>
</dbReference>
<dbReference type="EMBL" id="QGKL01000039">
    <property type="protein sequence ID" value="PWQ94728.1"/>
    <property type="molecule type" value="Genomic_DNA"/>
</dbReference>
<evidence type="ECO:0000313" key="3">
    <source>
        <dbReference type="Proteomes" id="UP000245506"/>
    </source>
</evidence>
<dbReference type="InterPro" id="IPR024079">
    <property type="entry name" value="MetalloPept_cat_dom_sf"/>
</dbReference>
<evidence type="ECO:0000313" key="2">
    <source>
        <dbReference type="EMBL" id="PWQ94728.1"/>
    </source>
</evidence>
<dbReference type="Proteomes" id="UP000245506">
    <property type="component" value="Unassembled WGS sequence"/>
</dbReference>